<proteinExistence type="predicted"/>
<organism evidence="1 2">
    <name type="scientific">Polaribacter filamentus</name>
    <dbReference type="NCBI Taxonomy" id="53483"/>
    <lineage>
        <taxon>Bacteria</taxon>
        <taxon>Pseudomonadati</taxon>
        <taxon>Bacteroidota</taxon>
        <taxon>Flavobacteriia</taxon>
        <taxon>Flavobacteriales</taxon>
        <taxon>Flavobacteriaceae</taxon>
    </lineage>
</organism>
<dbReference type="OrthoDB" id="9780932at2"/>
<accession>A0A2S7KW29</accession>
<protein>
    <recommendedName>
        <fullName evidence="3">Alpha/beta hydrolase</fullName>
    </recommendedName>
</protein>
<evidence type="ECO:0000313" key="1">
    <source>
        <dbReference type="EMBL" id="PQB06841.1"/>
    </source>
</evidence>
<dbReference type="Proteomes" id="UP000239522">
    <property type="component" value="Unassembled WGS sequence"/>
</dbReference>
<dbReference type="AlphaFoldDB" id="A0A2S7KW29"/>
<dbReference type="RefSeq" id="WP_104809085.1">
    <property type="nucleotide sequence ID" value="NZ_MQUA01000013.1"/>
</dbReference>
<evidence type="ECO:0008006" key="3">
    <source>
        <dbReference type="Google" id="ProtNLM"/>
    </source>
</evidence>
<gene>
    <name evidence="1" type="ORF">BST83_06505</name>
</gene>
<keyword evidence="2" id="KW-1185">Reference proteome</keyword>
<reference evidence="1 2" key="1">
    <citation type="submission" date="2016-11" db="EMBL/GenBank/DDBJ databases">
        <title>Trade-off between light-utilization and light-protection in marine flavobacteria.</title>
        <authorList>
            <person name="Kumagai Y."/>
        </authorList>
    </citation>
    <scope>NUCLEOTIDE SEQUENCE [LARGE SCALE GENOMIC DNA]</scope>
    <source>
        <strain evidence="1 2">ATCC 700397</strain>
    </source>
</reference>
<sequence>MESLYKFETGKAEILNLYNQKLEELNINYRYQEIDTTFGKTNIIITGDGSKWLILVVHGSN</sequence>
<dbReference type="EMBL" id="MQUA01000013">
    <property type="protein sequence ID" value="PQB06841.1"/>
    <property type="molecule type" value="Genomic_DNA"/>
</dbReference>
<evidence type="ECO:0000313" key="2">
    <source>
        <dbReference type="Proteomes" id="UP000239522"/>
    </source>
</evidence>
<name>A0A2S7KW29_9FLAO</name>
<comment type="caution">
    <text evidence="1">The sequence shown here is derived from an EMBL/GenBank/DDBJ whole genome shotgun (WGS) entry which is preliminary data.</text>
</comment>